<evidence type="ECO:0000256" key="4">
    <source>
        <dbReference type="ARBA" id="ARBA00022840"/>
    </source>
</evidence>
<dbReference type="PROSITE" id="PS51194">
    <property type="entry name" value="HELICASE_CTER"/>
    <property type="match status" value="1"/>
</dbReference>
<protein>
    <submittedName>
        <fullName evidence="6">Gp223</fullName>
    </submittedName>
</protein>
<dbReference type="InterPro" id="IPR027417">
    <property type="entry name" value="P-loop_NTPase"/>
</dbReference>
<dbReference type="InterPro" id="IPR003586">
    <property type="entry name" value="Hint_dom_C"/>
</dbReference>
<evidence type="ECO:0000313" key="6">
    <source>
        <dbReference type="EMBL" id="AEO93482.1"/>
    </source>
</evidence>
<dbReference type="InterPro" id="IPR050615">
    <property type="entry name" value="ATP-dep_DNA_Helicase"/>
</dbReference>
<name>G3M9W4_9CAUD</name>
<dbReference type="InterPro" id="IPR036844">
    <property type="entry name" value="Hint_dom_sf"/>
</dbReference>
<evidence type="ECO:0000256" key="2">
    <source>
        <dbReference type="ARBA" id="ARBA00022801"/>
    </source>
</evidence>
<keyword evidence="3" id="KW-0347">Helicase</keyword>
<proteinExistence type="predicted"/>
<keyword evidence="7" id="KW-1185">Reference proteome</keyword>
<feature type="domain" description="Helicase C-terminal" evidence="5">
    <location>
        <begin position="241"/>
        <end position="422"/>
    </location>
</feature>
<evidence type="ECO:0000256" key="1">
    <source>
        <dbReference type="ARBA" id="ARBA00022741"/>
    </source>
</evidence>
<dbReference type="SUPFAM" id="SSF51294">
    <property type="entry name" value="Hedgehog/intein (Hint) domain"/>
    <property type="match status" value="1"/>
</dbReference>
<keyword evidence="2" id="KW-0378">Hydrolase</keyword>
<dbReference type="GO" id="GO:0004386">
    <property type="term" value="F:helicase activity"/>
    <property type="evidence" value="ECO:0007669"/>
    <property type="project" value="UniProtKB-KW"/>
</dbReference>
<dbReference type="OrthoDB" id="2008at10239"/>
<dbReference type="Gene3D" id="2.170.16.10">
    <property type="entry name" value="Hedgehog/Intein (Hint) domain"/>
    <property type="match status" value="1"/>
</dbReference>
<dbReference type="CDD" id="cd00081">
    <property type="entry name" value="Hint"/>
    <property type="match status" value="1"/>
</dbReference>
<accession>G3M9W4</accession>
<dbReference type="PROSITE" id="PS50818">
    <property type="entry name" value="INTEIN_C_TER"/>
    <property type="match status" value="1"/>
</dbReference>
<dbReference type="NCBIfam" id="TIGR01443">
    <property type="entry name" value="intein_Cterm"/>
    <property type="match status" value="1"/>
</dbReference>
<dbReference type="SUPFAM" id="SSF52540">
    <property type="entry name" value="P-loop containing nucleoside triphosphate hydrolases"/>
    <property type="match status" value="1"/>
</dbReference>
<dbReference type="GO" id="GO:0005524">
    <property type="term" value="F:ATP binding"/>
    <property type="evidence" value="ECO:0007669"/>
    <property type="project" value="UniProtKB-KW"/>
</dbReference>
<dbReference type="KEGG" id="vg:18563438"/>
<dbReference type="PANTHER" id="PTHR11274">
    <property type="entry name" value="RAD25/XP-B DNA REPAIR HELICASE"/>
    <property type="match status" value="1"/>
</dbReference>
<evidence type="ECO:0000256" key="3">
    <source>
        <dbReference type="ARBA" id="ARBA00022806"/>
    </source>
</evidence>
<dbReference type="Proteomes" id="UP000009273">
    <property type="component" value="Segment"/>
</dbReference>
<dbReference type="RefSeq" id="YP_009015526.1">
    <property type="nucleotide sequence ID" value="NC_023719.1"/>
</dbReference>
<evidence type="ECO:0000259" key="5">
    <source>
        <dbReference type="PROSITE" id="PS51194"/>
    </source>
</evidence>
<dbReference type="SMART" id="SM00490">
    <property type="entry name" value="HELICc"/>
    <property type="match status" value="1"/>
</dbReference>
<dbReference type="Pfam" id="PF00271">
    <property type="entry name" value="Helicase_C"/>
    <property type="match status" value="1"/>
</dbReference>
<dbReference type="EMBL" id="JN638751">
    <property type="protein sequence ID" value="AEO93482.1"/>
    <property type="molecule type" value="Genomic_DNA"/>
</dbReference>
<gene>
    <name evidence="6" type="primary">223</name>
    <name evidence="6" type="ORF">G_223</name>
</gene>
<dbReference type="GO" id="GO:0016787">
    <property type="term" value="F:hydrolase activity"/>
    <property type="evidence" value="ECO:0007669"/>
    <property type="project" value="UniProtKB-KW"/>
</dbReference>
<keyword evidence="4" id="KW-0067">ATP-binding</keyword>
<evidence type="ECO:0000313" key="7">
    <source>
        <dbReference type="Proteomes" id="UP000009273"/>
    </source>
</evidence>
<organism evidence="6 7">
    <name type="scientific">Bacillus phage G</name>
    <dbReference type="NCBI Taxonomy" id="2884420"/>
    <lineage>
        <taxon>Viruses</taxon>
        <taxon>Duplodnaviria</taxon>
        <taxon>Heunggongvirae</taxon>
        <taxon>Uroviricota</taxon>
        <taxon>Caudoviricetes</taxon>
        <taxon>Donellivirus</taxon>
        <taxon>Donellivirus gee</taxon>
    </lineage>
</organism>
<reference evidence="6 7" key="1">
    <citation type="submission" date="2011-09" db="EMBL/GenBank/DDBJ databases">
        <authorList>
            <person name="Pope W.H."/>
            <person name="Pedulla M.L."/>
            <person name="Ford M.E."/>
            <person name="Peebles C.L."/>
            <person name="Hatfull G.H."/>
            <person name="Hendrix R.W."/>
        </authorList>
    </citation>
    <scope>NUCLEOTIDE SEQUENCE [LARGE SCALE GENOMIC DNA]</scope>
    <source>
        <strain evidence="6">G</strain>
    </source>
</reference>
<dbReference type="Gene3D" id="3.40.50.300">
    <property type="entry name" value="P-loop containing nucleotide triphosphate hydrolases"/>
    <property type="match status" value="1"/>
</dbReference>
<dbReference type="InterPro" id="IPR030934">
    <property type="entry name" value="Intein_C"/>
</dbReference>
<sequence length="422" mass="48468">MFKNVAELFSKNLESILNKYHLDPNIDNFSYCMSVMQNNEHSEKSLQNLKTALNSNVLSNLIEDLDNLSIMLNTSNFLMDNEIDETYELEQDNSDIEIGTIEEIEYVEMSDCEYEETYVYDIGVEDNHNFFAENTLVHNCHHLPSNTMNEIARKAENAYYRIGVSATPWRDAGDDILIEAILSKRKTENSINASKLIDLGFLVPCSIYFVPMKQVFPGKSYHSVYKKAVVENDSRNKAAVKIAHKMLTTKQMTTLILIQQVKHGEILQKMLFDLIPEESFTVTVKNPKNGKEQLVRVRNIEFLSGQDDAIRRKAVIQAAKEKKVKVLIGSTIADEGLDIPSLDCLILLGGGKSSTRAFQRIGRVLRLYTDPVTKEPKKRAICFDFVDYTPMLRRHSRVREKLYLTEEKWEIKFFNPNLLNDD</sequence>
<dbReference type="PANTHER" id="PTHR11274:SF0">
    <property type="entry name" value="GENERAL TRANSCRIPTION AND DNA REPAIR FACTOR IIH HELICASE SUBUNIT XPB"/>
    <property type="match status" value="1"/>
</dbReference>
<dbReference type="InterPro" id="IPR001650">
    <property type="entry name" value="Helicase_C-like"/>
</dbReference>
<dbReference type="SMART" id="SM00305">
    <property type="entry name" value="HintC"/>
    <property type="match status" value="1"/>
</dbReference>
<dbReference type="GeneID" id="18563438"/>
<keyword evidence="1" id="KW-0547">Nucleotide-binding</keyword>